<feature type="domain" description="NADPH-dependent FMN reductase-like" evidence="1">
    <location>
        <begin position="19"/>
        <end position="151"/>
    </location>
</feature>
<dbReference type="Proteomes" id="UP000254737">
    <property type="component" value="Unassembled WGS sequence"/>
</dbReference>
<dbReference type="PANTHER" id="PTHR30543:SF21">
    <property type="entry name" value="NAD(P)H-DEPENDENT FMN REDUCTASE LOT6"/>
    <property type="match status" value="1"/>
</dbReference>
<organism evidence="2 3">
    <name type="scientific">Empedobacter falsenii</name>
    <dbReference type="NCBI Taxonomy" id="343874"/>
    <lineage>
        <taxon>Bacteria</taxon>
        <taxon>Pseudomonadati</taxon>
        <taxon>Bacteroidota</taxon>
        <taxon>Flavobacteriia</taxon>
        <taxon>Flavobacteriales</taxon>
        <taxon>Weeksellaceae</taxon>
        <taxon>Empedobacter</taxon>
    </lineage>
</organism>
<gene>
    <name evidence="2" type="ORF">NCTC13456_02760</name>
</gene>
<dbReference type="InterPro" id="IPR050712">
    <property type="entry name" value="NAD(P)H-dep_reductase"/>
</dbReference>
<dbReference type="GO" id="GO:0005829">
    <property type="term" value="C:cytosol"/>
    <property type="evidence" value="ECO:0007669"/>
    <property type="project" value="TreeGrafter"/>
</dbReference>
<dbReference type="Pfam" id="PF03358">
    <property type="entry name" value="FMN_red"/>
    <property type="match status" value="1"/>
</dbReference>
<dbReference type="STRING" id="343874.GCA_000805695_01416"/>
<evidence type="ECO:0000259" key="1">
    <source>
        <dbReference type="Pfam" id="PF03358"/>
    </source>
</evidence>
<dbReference type="SUPFAM" id="SSF52218">
    <property type="entry name" value="Flavoproteins"/>
    <property type="match status" value="1"/>
</dbReference>
<dbReference type="InterPro" id="IPR029039">
    <property type="entry name" value="Flavoprotein-like_sf"/>
</dbReference>
<dbReference type="GO" id="GO:0016491">
    <property type="term" value="F:oxidoreductase activity"/>
    <property type="evidence" value="ECO:0007669"/>
    <property type="project" value="InterPro"/>
</dbReference>
<dbReference type="PANTHER" id="PTHR30543">
    <property type="entry name" value="CHROMATE REDUCTASE"/>
    <property type="match status" value="1"/>
</dbReference>
<dbReference type="Gene3D" id="3.40.50.360">
    <property type="match status" value="1"/>
</dbReference>
<evidence type="ECO:0000313" key="3">
    <source>
        <dbReference type="Proteomes" id="UP000254737"/>
    </source>
</evidence>
<dbReference type="EMBL" id="UFXS01000001">
    <property type="protein sequence ID" value="STD59130.1"/>
    <property type="molecule type" value="Genomic_DNA"/>
</dbReference>
<proteinExistence type="predicted"/>
<evidence type="ECO:0000313" key="2">
    <source>
        <dbReference type="EMBL" id="STD59130.1"/>
    </source>
</evidence>
<dbReference type="GO" id="GO:0010181">
    <property type="term" value="F:FMN binding"/>
    <property type="evidence" value="ECO:0007669"/>
    <property type="project" value="TreeGrafter"/>
</dbReference>
<accession>A0A376GGS3</accession>
<reference evidence="2 3" key="1">
    <citation type="submission" date="2018-06" db="EMBL/GenBank/DDBJ databases">
        <authorList>
            <consortium name="Pathogen Informatics"/>
            <person name="Doyle S."/>
        </authorList>
    </citation>
    <scope>NUCLEOTIDE SEQUENCE [LARGE SCALE GENOMIC DNA]</scope>
    <source>
        <strain evidence="2 3">NCTC13456</strain>
    </source>
</reference>
<name>A0A376GGS3_9FLAO</name>
<dbReference type="AlphaFoldDB" id="A0A376GGS3"/>
<dbReference type="InterPro" id="IPR005025">
    <property type="entry name" value="FMN_Rdtase-like_dom"/>
</dbReference>
<protein>
    <submittedName>
        <fullName evidence="2">Azoreductase</fullName>
    </submittedName>
</protein>
<sequence>MVACNNFASSKMKILNKNMKILAFAGSNSKKSINKELLNYTLNQIENAEIDLVDINDFEMPIYSIDRQLENGFPQEAQDFYNKIKDAEGVVISLAEHNGNFSVALKNILDWVSRIEMPYLKDKKLLLLSTSPGAYGGGNVMEVATKYFGMFASGEIVASTTFPSFNDNFQNNEIVNEELKNKVLAQVSIFQEALTSVES</sequence>